<keyword evidence="5" id="KW-0812">Transmembrane</keyword>
<dbReference type="SUPFAM" id="SSF52058">
    <property type="entry name" value="L domain-like"/>
    <property type="match status" value="1"/>
</dbReference>
<evidence type="ECO:0000313" key="14">
    <source>
        <dbReference type="EMBL" id="TVU51130.1"/>
    </source>
</evidence>
<evidence type="ECO:0000259" key="13">
    <source>
        <dbReference type="Pfam" id="PF08263"/>
    </source>
</evidence>
<keyword evidence="9" id="KW-0472">Membrane</keyword>
<keyword evidence="6 12" id="KW-0732">Signal</keyword>
<name>A0A5J9WUZ5_9POAL</name>
<protein>
    <recommendedName>
        <fullName evidence="13">Leucine-rich repeat-containing N-terminal plant-type domain-containing protein</fullName>
    </recommendedName>
</protein>
<keyword evidence="10" id="KW-0675">Receptor</keyword>
<evidence type="ECO:0000256" key="1">
    <source>
        <dbReference type="ARBA" id="ARBA00004251"/>
    </source>
</evidence>
<keyword evidence="8" id="KW-1133">Transmembrane helix</keyword>
<evidence type="ECO:0000256" key="6">
    <source>
        <dbReference type="ARBA" id="ARBA00022729"/>
    </source>
</evidence>
<dbReference type="Pfam" id="PF13855">
    <property type="entry name" value="LRR_8"/>
    <property type="match status" value="1"/>
</dbReference>
<keyword evidence="11" id="KW-0325">Glycoprotein</keyword>
<comment type="similarity">
    <text evidence="2">Belongs to the RLP family.</text>
</comment>
<keyword evidence="7" id="KW-0677">Repeat</keyword>
<sequence>MVERRCCLYARHGFLLLVPLFFFSLFHNESVAAANVPPSLQLDKRQADTMANLLSIVGNSWKNTSNPCNWRGVGCLPSGSGSLVVRNLTLLGQGIPNPSVFASICHLETLQVLDLSKNSIPSLPNQSVPSPCAMSAELKRLNLSSNRLSGPLPNFSVFTKLEILDLSFNKFSGSVSTVLNSLPKLGSLNLSSYNLEGNVTLPPSTPLTLKELVLSGNGFTGQIPKELFFGQIPANLTTLKNLSRFAANQNNFTGPIPNGITKNVRMLDLSYNKLNGIIPSELLSPSRLETVDLTGNQLEGNITGNISPSLYRLRLSNNRISGVIPESIGDALALAYLDLDTNKLAGNIPLQLGNCKNLVFLNLANNALEVGMAIPPAGVGARGFYTRRARARVVVWPRGSHPRPHPRNLGAGLGVTLHPRVARGTPE</sequence>
<evidence type="ECO:0000256" key="12">
    <source>
        <dbReference type="SAM" id="SignalP"/>
    </source>
</evidence>
<evidence type="ECO:0000256" key="8">
    <source>
        <dbReference type="ARBA" id="ARBA00022989"/>
    </source>
</evidence>
<feature type="chain" id="PRO_5023810969" description="Leucine-rich repeat-containing N-terminal plant-type domain-containing protein" evidence="12">
    <location>
        <begin position="34"/>
        <end position="427"/>
    </location>
</feature>
<dbReference type="Gramene" id="TVU51130">
    <property type="protein sequence ID" value="TVU51130"/>
    <property type="gene ID" value="EJB05_02537"/>
</dbReference>
<dbReference type="PANTHER" id="PTHR48052">
    <property type="entry name" value="UNNAMED PRODUCT"/>
    <property type="match status" value="1"/>
</dbReference>
<comment type="caution">
    <text evidence="14">The sequence shown here is derived from an EMBL/GenBank/DDBJ whole genome shotgun (WGS) entry which is preliminary data.</text>
</comment>
<evidence type="ECO:0000256" key="10">
    <source>
        <dbReference type="ARBA" id="ARBA00023170"/>
    </source>
</evidence>
<dbReference type="Proteomes" id="UP000324897">
    <property type="component" value="Chromosome 6"/>
</dbReference>
<keyword evidence="3" id="KW-1003">Cell membrane</keyword>
<dbReference type="PROSITE" id="PS51450">
    <property type="entry name" value="LRR"/>
    <property type="match status" value="1"/>
</dbReference>
<evidence type="ECO:0000256" key="3">
    <source>
        <dbReference type="ARBA" id="ARBA00022475"/>
    </source>
</evidence>
<evidence type="ECO:0000256" key="2">
    <source>
        <dbReference type="ARBA" id="ARBA00009592"/>
    </source>
</evidence>
<dbReference type="Pfam" id="PF08263">
    <property type="entry name" value="LRRNT_2"/>
    <property type="match status" value="1"/>
</dbReference>
<dbReference type="GO" id="GO:0005886">
    <property type="term" value="C:plasma membrane"/>
    <property type="evidence" value="ECO:0007669"/>
    <property type="project" value="UniProtKB-SubCell"/>
</dbReference>
<evidence type="ECO:0000256" key="7">
    <source>
        <dbReference type="ARBA" id="ARBA00022737"/>
    </source>
</evidence>
<keyword evidence="15" id="KW-1185">Reference proteome</keyword>
<evidence type="ECO:0000256" key="9">
    <source>
        <dbReference type="ARBA" id="ARBA00023136"/>
    </source>
</evidence>
<dbReference type="EMBL" id="RWGY01000002">
    <property type="protein sequence ID" value="TVU51130.1"/>
    <property type="molecule type" value="Genomic_DNA"/>
</dbReference>
<reference evidence="14 15" key="1">
    <citation type="journal article" date="2019" name="Sci. Rep.">
        <title>A high-quality genome of Eragrostis curvula grass provides insights into Poaceae evolution and supports new strategies to enhance forage quality.</title>
        <authorList>
            <person name="Carballo J."/>
            <person name="Santos B.A.C.M."/>
            <person name="Zappacosta D."/>
            <person name="Garbus I."/>
            <person name="Selva J.P."/>
            <person name="Gallo C.A."/>
            <person name="Diaz A."/>
            <person name="Albertini E."/>
            <person name="Caccamo M."/>
            <person name="Echenique V."/>
        </authorList>
    </citation>
    <scope>NUCLEOTIDE SEQUENCE [LARGE SCALE GENOMIC DNA]</scope>
    <source>
        <strain evidence="15">cv. Victoria</strain>
        <tissue evidence="14">Leaf</tissue>
    </source>
</reference>
<dbReference type="PANTHER" id="PTHR48052:SF8">
    <property type="entry name" value="LRR RECEPTOR-LIKE SERINE_THREONINE-PROTEIN KINASE FLS2"/>
    <property type="match status" value="1"/>
</dbReference>
<proteinExistence type="inferred from homology"/>
<feature type="domain" description="Leucine-rich repeat-containing N-terminal plant-type" evidence="13">
    <location>
        <begin position="59"/>
        <end position="75"/>
    </location>
</feature>
<dbReference type="Gene3D" id="3.80.10.10">
    <property type="entry name" value="Ribonuclease Inhibitor"/>
    <property type="match status" value="2"/>
</dbReference>
<evidence type="ECO:0000256" key="5">
    <source>
        <dbReference type="ARBA" id="ARBA00022692"/>
    </source>
</evidence>
<evidence type="ECO:0000313" key="15">
    <source>
        <dbReference type="Proteomes" id="UP000324897"/>
    </source>
</evidence>
<dbReference type="Pfam" id="PF00560">
    <property type="entry name" value="LRR_1"/>
    <property type="match status" value="4"/>
</dbReference>
<dbReference type="FunFam" id="3.80.10.10:FF:000512">
    <property type="entry name" value="Leucine-rich repeat receptor-like serine/threonine-protein kinase BAM3"/>
    <property type="match status" value="1"/>
</dbReference>
<dbReference type="InterPro" id="IPR001611">
    <property type="entry name" value="Leu-rich_rpt"/>
</dbReference>
<feature type="signal peptide" evidence="12">
    <location>
        <begin position="1"/>
        <end position="33"/>
    </location>
</feature>
<dbReference type="AlphaFoldDB" id="A0A5J9WUZ5"/>
<feature type="non-terminal residue" evidence="14">
    <location>
        <position position="1"/>
    </location>
</feature>
<accession>A0A5J9WUZ5</accession>
<comment type="subcellular location">
    <subcellularLocation>
        <location evidence="1">Cell membrane</location>
        <topology evidence="1">Single-pass type I membrane protein</topology>
    </subcellularLocation>
</comment>
<gene>
    <name evidence="14" type="ORF">EJB05_02537</name>
</gene>
<dbReference type="InterPro" id="IPR032675">
    <property type="entry name" value="LRR_dom_sf"/>
</dbReference>
<dbReference type="InterPro" id="IPR013210">
    <property type="entry name" value="LRR_N_plant-typ"/>
</dbReference>
<keyword evidence="4" id="KW-0433">Leucine-rich repeat</keyword>
<organism evidence="14 15">
    <name type="scientific">Eragrostis curvula</name>
    <name type="common">weeping love grass</name>
    <dbReference type="NCBI Taxonomy" id="38414"/>
    <lineage>
        <taxon>Eukaryota</taxon>
        <taxon>Viridiplantae</taxon>
        <taxon>Streptophyta</taxon>
        <taxon>Embryophyta</taxon>
        <taxon>Tracheophyta</taxon>
        <taxon>Spermatophyta</taxon>
        <taxon>Magnoliopsida</taxon>
        <taxon>Liliopsida</taxon>
        <taxon>Poales</taxon>
        <taxon>Poaceae</taxon>
        <taxon>PACMAD clade</taxon>
        <taxon>Chloridoideae</taxon>
        <taxon>Eragrostideae</taxon>
        <taxon>Eragrostidinae</taxon>
        <taxon>Eragrostis</taxon>
    </lineage>
</organism>
<evidence type="ECO:0000256" key="4">
    <source>
        <dbReference type="ARBA" id="ARBA00022614"/>
    </source>
</evidence>
<dbReference type="OrthoDB" id="630633at2759"/>
<evidence type="ECO:0000256" key="11">
    <source>
        <dbReference type="ARBA" id="ARBA00023180"/>
    </source>
</evidence>